<organism evidence="7">
    <name type="scientific">marine sediment metagenome</name>
    <dbReference type="NCBI Taxonomy" id="412755"/>
    <lineage>
        <taxon>unclassified sequences</taxon>
        <taxon>metagenomes</taxon>
        <taxon>ecological metagenomes</taxon>
    </lineage>
</organism>
<name>A0A0F9UHZ1_9ZZZZ</name>
<dbReference type="Pfam" id="PF13742">
    <property type="entry name" value="tRNA_anti_2"/>
    <property type="match status" value="1"/>
</dbReference>
<dbReference type="InterPro" id="IPR003753">
    <property type="entry name" value="Exonuc_VII_L"/>
</dbReference>
<evidence type="ECO:0000256" key="4">
    <source>
        <dbReference type="ARBA" id="ARBA00022839"/>
    </source>
</evidence>
<dbReference type="HAMAP" id="MF_00378">
    <property type="entry name" value="Exonuc_7_L"/>
    <property type="match status" value="1"/>
</dbReference>
<proteinExistence type="inferred from homology"/>
<evidence type="ECO:0000313" key="7">
    <source>
        <dbReference type="EMBL" id="KKN60846.1"/>
    </source>
</evidence>
<feature type="domain" description="Exonuclease VII large subunit C-terminal" evidence="5">
    <location>
        <begin position="129"/>
        <end position="424"/>
    </location>
</feature>
<dbReference type="GO" id="GO:0006308">
    <property type="term" value="P:DNA catabolic process"/>
    <property type="evidence" value="ECO:0007669"/>
    <property type="project" value="InterPro"/>
</dbReference>
<evidence type="ECO:0000259" key="5">
    <source>
        <dbReference type="Pfam" id="PF02601"/>
    </source>
</evidence>
<reference evidence="7" key="1">
    <citation type="journal article" date="2015" name="Nature">
        <title>Complex archaea that bridge the gap between prokaryotes and eukaryotes.</title>
        <authorList>
            <person name="Spang A."/>
            <person name="Saw J.H."/>
            <person name="Jorgensen S.L."/>
            <person name="Zaremba-Niedzwiedzka K."/>
            <person name="Martijn J."/>
            <person name="Lind A.E."/>
            <person name="van Eijk R."/>
            <person name="Schleper C."/>
            <person name="Guy L."/>
            <person name="Ettema T.J."/>
        </authorList>
    </citation>
    <scope>NUCLEOTIDE SEQUENCE</scope>
</reference>
<dbReference type="EMBL" id="LAZR01000680">
    <property type="protein sequence ID" value="KKN60846.1"/>
    <property type="molecule type" value="Genomic_DNA"/>
</dbReference>
<sequence length="442" mass="51008">MEINSLVKPDKIYAVSEVTRMIKQELESAFPLLWVEGEISNFYRHQSGHLYFTLKDERSQLRSVMFRSMAQKVPFELEDGLQLVCRGQINVYEPRGEYQLLVEVVEPKGKGALQLAFEQLREKLKKEGLFDPKFKKKLPLLPKKVGIVTSPRGAAIVDILRTIERRFARLHILVYPVRVQGEGAADEIVEGIDYLSRLPGIDVIIVGRGGGSIEDLWAFNEEKVARSIFSCSVPVISAVGHEIDYTIADFVADIRASTPSAAAEILIEKEQSFEERIKNLEKRMIHCQRYFLQEQRHQVFSLTQHRAFQNMKIKLLNLEQKVDDLETKAWNTIRDMRQKISEDKSATFLMEEKMRGTLRGMLQRFQAQWERLSAQLHNLSPLNILKKGYALCWRDGGQYLIRKIEEVKKEEELTVSFYKGEFSCLVKKIDGAKLIESRLSKK</sequence>
<dbReference type="GO" id="GO:0008855">
    <property type="term" value="F:exodeoxyribonuclease VII activity"/>
    <property type="evidence" value="ECO:0007669"/>
    <property type="project" value="InterPro"/>
</dbReference>
<comment type="caution">
    <text evidence="7">The sequence shown here is derived from an EMBL/GenBank/DDBJ whole genome shotgun (WGS) entry which is preliminary data.</text>
</comment>
<dbReference type="NCBIfam" id="TIGR00237">
    <property type="entry name" value="xseA"/>
    <property type="match status" value="1"/>
</dbReference>
<dbReference type="InterPro" id="IPR020579">
    <property type="entry name" value="Exonuc_VII_lsu_C"/>
</dbReference>
<dbReference type="CDD" id="cd04489">
    <property type="entry name" value="ExoVII_LU_OBF"/>
    <property type="match status" value="1"/>
</dbReference>
<dbReference type="PANTHER" id="PTHR30008:SF0">
    <property type="entry name" value="EXODEOXYRIBONUCLEASE 7 LARGE SUBUNIT"/>
    <property type="match status" value="1"/>
</dbReference>
<keyword evidence="1" id="KW-0963">Cytoplasm</keyword>
<gene>
    <name evidence="7" type="ORF">LCGC14_0527870</name>
</gene>
<accession>A0A0F9UHZ1</accession>
<evidence type="ECO:0000256" key="1">
    <source>
        <dbReference type="ARBA" id="ARBA00022490"/>
    </source>
</evidence>
<evidence type="ECO:0000256" key="3">
    <source>
        <dbReference type="ARBA" id="ARBA00022801"/>
    </source>
</evidence>
<feature type="domain" description="OB-fold nucleic acid binding" evidence="6">
    <location>
        <begin position="13"/>
        <end position="105"/>
    </location>
</feature>
<dbReference type="GO" id="GO:0009318">
    <property type="term" value="C:exodeoxyribonuclease VII complex"/>
    <property type="evidence" value="ECO:0007669"/>
    <property type="project" value="InterPro"/>
</dbReference>
<dbReference type="PANTHER" id="PTHR30008">
    <property type="entry name" value="EXODEOXYRIBONUCLEASE 7 LARGE SUBUNIT"/>
    <property type="match status" value="1"/>
</dbReference>
<keyword evidence="3" id="KW-0378">Hydrolase</keyword>
<dbReference type="Pfam" id="PF02601">
    <property type="entry name" value="Exonuc_VII_L"/>
    <property type="match status" value="1"/>
</dbReference>
<dbReference type="GO" id="GO:0003676">
    <property type="term" value="F:nucleic acid binding"/>
    <property type="evidence" value="ECO:0007669"/>
    <property type="project" value="InterPro"/>
</dbReference>
<keyword evidence="4" id="KW-0269">Exonuclease</keyword>
<protein>
    <submittedName>
        <fullName evidence="7">Uncharacterized protein</fullName>
    </submittedName>
</protein>
<dbReference type="InterPro" id="IPR025824">
    <property type="entry name" value="OB-fold_nuc-bd_dom"/>
</dbReference>
<evidence type="ECO:0000259" key="6">
    <source>
        <dbReference type="Pfam" id="PF13742"/>
    </source>
</evidence>
<evidence type="ECO:0000256" key="2">
    <source>
        <dbReference type="ARBA" id="ARBA00022722"/>
    </source>
</evidence>
<keyword evidence="2" id="KW-0540">Nuclease</keyword>
<dbReference type="AlphaFoldDB" id="A0A0F9UHZ1"/>